<proteinExistence type="predicted"/>
<reference evidence="6 7" key="1">
    <citation type="submission" date="2019-08" db="EMBL/GenBank/DDBJ databases">
        <title>Draft genome sequences of two oriental melons (Cucumis melo L. var makuwa).</title>
        <authorList>
            <person name="Kwon S.-Y."/>
        </authorList>
    </citation>
    <scope>NUCLEOTIDE SEQUENCE [LARGE SCALE GENOMIC DNA]</scope>
    <source>
        <strain evidence="7">cv. Chang Bougi</strain>
        <strain evidence="6">cv. SW 3</strain>
        <tissue evidence="4">Leaf</tissue>
    </source>
</reference>
<evidence type="ECO:0000313" key="7">
    <source>
        <dbReference type="Proteomes" id="UP000321947"/>
    </source>
</evidence>
<protein>
    <submittedName>
        <fullName evidence="4">Retrotransposon protein</fullName>
    </submittedName>
</protein>
<gene>
    <name evidence="5" type="ORF">E5676_scaffold334G00510</name>
    <name evidence="4" type="ORF">E6C27_scaffold246G00130</name>
</gene>
<dbReference type="InterPro" id="IPR027806">
    <property type="entry name" value="HARBI1_dom"/>
</dbReference>
<dbReference type="Proteomes" id="UP000321393">
    <property type="component" value="Unassembled WGS sequence"/>
</dbReference>
<dbReference type="AlphaFoldDB" id="A0A5A7TKJ1"/>
<dbReference type="STRING" id="1194695.A0A5A7TKJ1"/>
<dbReference type="GO" id="GO:0046872">
    <property type="term" value="F:metal ion binding"/>
    <property type="evidence" value="ECO:0007669"/>
    <property type="project" value="UniProtKB-KW"/>
</dbReference>
<keyword evidence="2" id="KW-0479">Metal-binding</keyword>
<comment type="caution">
    <text evidence="4">The sequence shown here is derived from an EMBL/GenBank/DDBJ whole genome shotgun (WGS) entry which is preliminary data.</text>
</comment>
<evidence type="ECO:0000313" key="6">
    <source>
        <dbReference type="Proteomes" id="UP000321393"/>
    </source>
</evidence>
<sequence>MLPTFLVVIELPVPDTLPTSAESSRSNSRSVGIVRGDDVCWLHAVFRAKTVGGPGGDVTYIKVNVPATDRLHSECIRGKLPQTYWAWATRKRISFMSSLVRKDRRQTRGLYVMPCHEKIDYKCQRDIIICAIRVIKTRRGFWPRIEASGTILQKWRGGGNAPKNAKDYFNMKHSLARNVIERPFDVFKGHWAILRGKSYYPLQVQCRSILACCLLHDLINREMTY</sequence>
<organism evidence="4 6">
    <name type="scientific">Cucumis melo var. makuwa</name>
    <name type="common">Oriental melon</name>
    <dbReference type="NCBI Taxonomy" id="1194695"/>
    <lineage>
        <taxon>Eukaryota</taxon>
        <taxon>Viridiplantae</taxon>
        <taxon>Streptophyta</taxon>
        <taxon>Embryophyta</taxon>
        <taxon>Tracheophyta</taxon>
        <taxon>Spermatophyta</taxon>
        <taxon>Magnoliopsida</taxon>
        <taxon>eudicotyledons</taxon>
        <taxon>Gunneridae</taxon>
        <taxon>Pentapetalae</taxon>
        <taxon>rosids</taxon>
        <taxon>fabids</taxon>
        <taxon>Cucurbitales</taxon>
        <taxon>Cucurbitaceae</taxon>
        <taxon>Benincaseae</taxon>
        <taxon>Cucumis</taxon>
    </lineage>
</organism>
<evidence type="ECO:0000259" key="3">
    <source>
        <dbReference type="Pfam" id="PF13359"/>
    </source>
</evidence>
<evidence type="ECO:0000313" key="4">
    <source>
        <dbReference type="EMBL" id="KAA0042466.1"/>
    </source>
</evidence>
<dbReference type="OrthoDB" id="1699974at2759"/>
<dbReference type="EMBL" id="SSTD01004767">
    <property type="protein sequence ID" value="TYK22910.1"/>
    <property type="molecule type" value="Genomic_DNA"/>
</dbReference>
<comment type="cofactor">
    <cofactor evidence="1">
        <name>a divalent metal cation</name>
        <dbReference type="ChEBI" id="CHEBI:60240"/>
    </cofactor>
</comment>
<feature type="domain" description="DDE Tnp4" evidence="3">
    <location>
        <begin position="157"/>
        <end position="216"/>
    </location>
</feature>
<name>A0A5A7TKJ1_CUCMM</name>
<evidence type="ECO:0000313" key="5">
    <source>
        <dbReference type="EMBL" id="TYK22910.1"/>
    </source>
</evidence>
<dbReference type="Pfam" id="PF13359">
    <property type="entry name" value="DDE_Tnp_4"/>
    <property type="match status" value="1"/>
</dbReference>
<dbReference type="EMBL" id="SSTE01015965">
    <property type="protein sequence ID" value="KAA0042466.1"/>
    <property type="molecule type" value="Genomic_DNA"/>
</dbReference>
<evidence type="ECO:0000256" key="1">
    <source>
        <dbReference type="ARBA" id="ARBA00001968"/>
    </source>
</evidence>
<evidence type="ECO:0000256" key="2">
    <source>
        <dbReference type="ARBA" id="ARBA00022723"/>
    </source>
</evidence>
<dbReference type="Proteomes" id="UP000321947">
    <property type="component" value="Unassembled WGS sequence"/>
</dbReference>
<accession>A0A5A7TKJ1</accession>